<dbReference type="GO" id="GO:0004190">
    <property type="term" value="F:aspartic-type endopeptidase activity"/>
    <property type="evidence" value="ECO:0007669"/>
    <property type="project" value="InterPro"/>
</dbReference>
<dbReference type="PANTHER" id="PTHR30487">
    <property type="entry name" value="TYPE 4 PREPILIN-LIKE PROTEINS LEADER PEPTIDE-PROCESSING ENZYME"/>
    <property type="match status" value="1"/>
</dbReference>
<organism evidence="10 11">
    <name type="scientific">Eggerthella guodeyinii</name>
    <dbReference type="NCBI Taxonomy" id="2690837"/>
    <lineage>
        <taxon>Bacteria</taxon>
        <taxon>Bacillati</taxon>
        <taxon>Actinomycetota</taxon>
        <taxon>Coriobacteriia</taxon>
        <taxon>Eggerthellales</taxon>
        <taxon>Eggerthellaceae</taxon>
        <taxon>Eggerthella</taxon>
    </lineage>
</organism>
<dbReference type="GO" id="GO:0006465">
    <property type="term" value="P:signal peptide processing"/>
    <property type="evidence" value="ECO:0007669"/>
    <property type="project" value="TreeGrafter"/>
</dbReference>
<dbReference type="Pfam" id="PF06750">
    <property type="entry name" value="A24_N_bact"/>
    <property type="match status" value="1"/>
</dbReference>
<feature type="transmembrane region" description="Helical" evidence="7">
    <location>
        <begin position="12"/>
        <end position="35"/>
    </location>
</feature>
<feature type="domain" description="Prepilin peptidase A24 N-terminal" evidence="9">
    <location>
        <begin position="22"/>
        <end position="104"/>
    </location>
</feature>
<feature type="transmembrane region" description="Helical" evidence="7">
    <location>
        <begin position="215"/>
        <end position="245"/>
    </location>
</feature>
<keyword evidence="5 7" id="KW-1133">Transmembrane helix</keyword>
<gene>
    <name evidence="10" type="ORF">GJG86_04615</name>
</gene>
<dbReference type="Proteomes" id="UP000438093">
    <property type="component" value="Unassembled WGS sequence"/>
</dbReference>
<evidence type="ECO:0000256" key="7">
    <source>
        <dbReference type="SAM" id="Phobius"/>
    </source>
</evidence>
<keyword evidence="4 7" id="KW-0812">Transmembrane</keyword>
<keyword evidence="3" id="KW-1003">Cell membrane</keyword>
<feature type="transmembrane region" description="Helical" evidence="7">
    <location>
        <begin position="175"/>
        <end position="203"/>
    </location>
</feature>
<evidence type="ECO:0000259" key="8">
    <source>
        <dbReference type="Pfam" id="PF01478"/>
    </source>
</evidence>
<keyword evidence="11" id="KW-1185">Reference proteome</keyword>
<feature type="transmembrane region" description="Helical" evidence="7">
    <location>
        <begin position="136"/>
        <end position="155"/>
    </location>
</feature>
<sequence length="293" mass="30450">MTIPLAIFSPVQAAILLGIAAVLGACLGSFVNCLAWRQANGESVLAGRSHCTSCGHVLGVLDLIPVVSWLALRGRCRHCGQRVSPRYVIVEVLMAVLFAAVVVRYGVSVQTAAYLVLVCILMAVALVDLDTFTIPNGFVLAGCVLWLVTIWFMPAPRVDAFSVGSLFAGWVHPGGAVALDGIVGAVGVAGGVLLLSLVFDMVTKRSSLGGGDVKLLFMVGLFLGLAGSMLNLLVACVVGLAFAVVRGLSAPSSHDEDESIRTRAIPFGPAIAAATVFTLLAGPTILTWYAGLF</sequence>
<dbReference type="InterPro" id="IPR010627">
    <property type="entry name" value="Prepilin_pept_A24_N"/>
</dbReference>
<evidence type="ECO:0000256" key="1">
    <source>
        <dbReference type="ARBA" id="ARBA00004651"/>
    </source>
</evidence>
<evidence type="ECO:0000313" key="11">
    <source>
        <dbReference type="Proteomes" id="UP000438093"/>
    </source>
</evidence>
<feature type="domain" description="Prepilin type IV endopeptidase peptidase" evidence="8">
    <location>
        <begin position="115"/>
        <end position="244"/>
    </location>
</feature>
<dbReference type="InterPro" id="IPR000045">
    <property type="entry name" value="Prepilin_IV_endopep_pep"/>
</dbReference>
<feature type="transmembrane region" description="Helical" evidence="7">
    <location>
        <begin position="265"/>
        <end position="290"/>
    </location>
</feature>
<evidence type="ECO:0000256" key="4">
    <source>
        <dbReference type="ARBA" id="ARBA00022692"/>
    </source>
</evidence>
<proteinExistence type="inferred from homology"/>
<dbReference type="Pfam" id="PF01478">
    <property type="entry name" value="Peptidase_A24"/>
    <property type="match status" value="1"/>
</dbReference>
<comment type="caution">
    <text evidence="10">The sequence shown here is derived from an EMBL/GenBank/DDBJ whole genome shotgun (WGS) entry which is preliminary data.</text>
</comment>
<evidence type="ECO:0000256" key="2">
    <source>
        <dbReference type="ARBA" id="ARBA00005801"/>
    </source>
</evidence>
<reference evidence="11" key="1">
    <citation type="submission" date="2019-08" db="EMBL/GenBank/DDBJ databases">
        <title>Arthrobacter sp. nov., isolated from plateau pika and Tibetan wild ass.</title>
        <authorList>
            <person name="Ge Y."/>
        </authorList>
    </citation>
    <scope>NUCLEOTIDE SEQUENCE [LARGE SCALE GENOMIC DNA]</scope>
    <source>
        <strain evidence="11">HF-4214</strain>
    </source>
</reference>
<evidence type="ECO:0000313" key="10">
    <source>
        <dbReference type="EMBL" id="MRX81774.1"/>
    </source>
</evidence>
<protein>
    <submittedName>
        <fullName evidence="10">Prepilin peptidase</fullName>
    </submittedName>
</protein>
<evidence type="ECO:0000256" key="5">
    <source>
        <dbReference type="ARBA" id="ARBA00022989"/>
    </source>
</evidence>
<dbReference type="AlphaFoldDB" id="A0A6N7RKX3"/>
<evidence type="ECO:0000256" key="6">
    <source>
        <dbReference type="ARBA" id="ARBA00023136"/>
    </source>
</evidence>
<name>A0A6N7RKX3_9ACTN</name>
<feature type="transmembrane region" description="Helical" evidence="7">
    <location>
        <begin position="112"/>
        <end position="129"/>
    </location>
</feature>
<dbReference type="PANTHER" id="PTHR30487:SF0">
    <property type="entry name" value="PREPILIN LEADER PEPTIDASE_N-METHYLTRANSFERASE-RELATED"/>
    <property type="match status" value="1"/>
</dbReference>
<dbReference type="GO" id="GO:0005886">
    <property type="term" value="C:plasma membrane"/>
    <property type="evidence" value="ECO:0007669"/>
    <property type="project" value="UniProtKB-SubCell"/>
</dbReference>
<dbReference type="Gene3D" id="1.20.120.1220">
    <property type="match status" value="1"/>
</dbReference>
<dbReference type="InterPro" id="IPR050882">
    <property type="entry name" value="Prepilin_peptidase/N-MTase"/>
</dbReference>
<accession>A0A6N7RKX3</accession>
<dbReference type="EMBL" id="VTFY01000002">
    <property type="protein sequence ID" value="MRX81774.1"/>
    <property type="molecule type" value="Genomic_DNA"/>
</dbReference>
<comment type="subcellular location">
    <subcellularLocation>
        <location evidence="1">Cell membrane</location>
        <topology evidence="1">Multi-pass membrane protein</topology>
    </subcellularLocation>
</comment>
<comment type="similarity">
    <text evidence="2">Belongs to the peptidase A24 family.</text>
</comment>
<evidence type="ECO:0000259" key="9">
    <source>
        <dbReference type="Pfam" id="PF06750"/>
    </source>
</evidence>
<evidence type="ECO:0000256" key="3">
    <source>
        <dbReference type="ARBA" id="ARBA00022475"/>
    </source>
</evidence>
<keyword evidence="6 7" id="KW-0472">Membrane</keyword>
<feature type="transmembrane region" description="Helical" evidence="7">
    <location>
        <begin position="87"/>
        <end position="106"/>
    </location>
</feature>